<dbReference type="EMBL" id="JADGJD010000808">
    <property type="protein sequence ID" value="KAJ3048348.1"/>
    <property type="molecule type" value="Genomic_DNA"/>
</dbReference>
<dbReference type="AlphaFoldDB" id="A0AAD5SA09"/>
<dbReference type="GO" id="GO:0006888">
    <property type="term" value="P:endoplasmic reticulum to Golgi vesicle-mediated transport"/>
    <property type="evidence" value="ECO:0007669"/>
    <property type="project" value="InterPro"/>
</dbReference>
<keyword evidence="4 6" id="KW-1133">Transmembrane helix</keyword>
<dbReference type="InterPro" id="IPR007277">
    <property type="entry name" value="Svp26/Tex261"/>
</dbReference>
<evidence type="ECO:0000256" key="4">
    <source>
        <dbReference type="ARBA" id="ARBA00022989"/>
    </source>
</evidence>
<accession>A0AAD5SA09</accession>
<dbReference type="GO" id="GO:0030134">
    <property type="term" value="C:COPII-coated ER to Golgi transport vesicle"/>
    <property type="evidence" value="ECO:0007669"/>
    <property type="project" value="TreeGrafter"/>
</dbReference>
<dbReference type="GO" id="GO:0000139">
    <property type="term" value="C:Golgi membrane"/>
    <property type="evidence" value="ECO:0007669"/>
    <property type="project" value="TreeGrafter"/>
</dbReference>
<keyword evidence="8" id="KW-1185">Reference proteome</keyword>
<feature type="transmembrane region" description="Helical" evidence="6">
    <location>
        <begin position="97"/>
        <end position="116"/>
    </location>
</feature>
<evidence type="ECO:0000256" key="1">
    <source>
        <dbReference type="ARBA" id="ARBA00004141"/>
    </source>
</evidence>
<organism evidence="7 8">
    <name type="scientific">Rhizophlyctis rosea</name>
    <dbReference type="NCBI Taxonomy" id="64517"/>
    <lineage>
        <taxon>Eukaryota</taxon>
        <taxon>Fungi</taxon>
        <taxon>Fungi incertae sedis</taxon>
        <taxon>Chytridiomycota</taxon>
        <taxon>Chytridiomycota incertae sedis</taxon>
        <taxon>Chytridiomycetes</taxon>
        <taxon>Rhizophlyctidales</taxon>
        <taxon>Rhizophlyctidaceae</taxon>
        <taxon>Rhizophlyctis</taxon>
    </lineage>
</organism>
<evidence type="ECO:0000313" key="8">
    <source>
        <dbReference type="Proteomes" id="UP001212841"/>
    </source>
</evidence>
<evidence type="ECO:0000256" key="5">
    <source>
        <dbReference type="ARBA" id="ARBA00023136"/>
    </source>
</evidence>
<proteinExistence type="inferred from homology"/>
<sequence length="204" mass="23188">MTFFLGALSYIGAVFGLGFMTLCLACGLYYLAELVEEYTVATKKIIKYATTASIIAHLVLLIGDRMSPIRILFSIACHLWYSQLLPEYPYIELSSPAFVISVVLVITDHLIWFFYFSKHYFTILEIGTFFGLLVWAVPFMYFLSLSANEYTLPAFDPTAQRRASMQAEQLSVPKRRQTNLVKSFLGVLQRKKEEIMPVGGSKTF</sequence>
<dbReference type="GO" id="GO:0005789">
    <property type="term" value="C:endoplasmic reticulum membrane"/>
    <property type="evidence" value="ECO:0007669"/>
    <property type="project" value="TreeGrafter"/>
</dbReference>
<comment type="subcellular location">
    <subcellularLocation>
        <location evidence="1">Membrane</location>
        <topology evidence="1">Multi-pass membrane protein</topology>
    </subcellularLocation>
</comment>
<dbReference type="Pfam" id="PF04148">
    <property type="entry name" value="Erv26"/>
    <property type="match status" value="1"/>
</dbReference>
<keyword evidence="5 6" id="KW-0472">Membrane</keyword>
<dbReference type="Proteomes" id="UP001212841">
    <property type="component" value="Unassembled WGS sequence"/>
</dbReference>
<feature type="transmembrane region" description="Helical" evidence="6">
    <location>
        <begin position="45"/>
        <end position="62"/>
    </location>
</feature>
<feature type="transmembrane region" description="Helical" evidence="6">
    <location>
        <begin position="7"/>
        <end position="30"/>
    </location>
</feature>
<dbReference type="PANTHER" id="PTHR13144">
    <property type="entry name" value="TEX261 PROTEIN"/>
    <property type="match status" value="1"/>
</dbReference>
<evidence type="ECO:0000313" key="7">
    <source>
        <dbReference type="EMBL" id="KAJ3048348.1"/>
    </source>
</evidence>
<name>A0AAD5SA09_9FUNG</name>
<protein>
    <submittedName>
        <fullName evidence="7">Erv26 super protein</fullName>
    </submittedName>
</protein>
<comment type="similarity">
    <text evidence="2">Belongs to the SVP26 family.</text>
</comment>
<evidence type="ECO:0000256" key="3">
    <source>
        <dbReference type="ARBA" id="ARBA00022692"/>
    </source>
</evidence>
<evidence type="ECO:0000256" key="2">
    <source>
        <dbReference type="ARBA" id="ARBA00008096"/>
    </source>
</evidence>
<dbReference type="PANTHER" id="PTHR13144:SF0">
    <property type="entry name" value="PROTEIN TEX261"/>
    <property type="match status" value="1"/>
</dbReference>
<evidence type="ECO:0000256" key="6">
    <source>
        <dbReference type="SAM" id="Phobius"/>
    </source>
</evidence>
<gene>
    <name evidence="7" type="primary">SVP26</name>
    <name evidence="7" type="ORF">HK097_010652</name>
</gene>
<keyword evidence="3 6" id="KW-0812">Transmembrane</keyword>
<dbReference type="GO" id="GO:0097020">
    <property type="term" value="F:COPII receptor activity"/>
    <property type="evidence" value="ECO:0007669"/>
    <property type="project" value="InterPro"/>
</dbReference>
<feature type="transmembrane region" description="Helical" evidence="6">
    <location>
        <begin position="123"/>
        <end position="143"/>
    </location>
</feature>
<comment type="caution">
    <text evidence="7">The sequence shown here is derived from an EMBL/GenBank/DDBJ whole genome shotgun (WGS) entry which is preliminary data.</text>
</comment>
<reference evidence="7" key="1">
    <citation type="submission" date="2020-05" db="EMBL/GenBank/DDBJ databases">
        <title>Phylogenomic resolution of chytrid fungi.</title>
        <authorList>
            <person name="Stajich J.E."/>
            <person name="Amses K."/>
            <person name="Simmons R."/>
            <person name="Seto K."/>
            <person name="Myers J."/>
            <person name="Bonds A."/>
            <person name="Quandt C.A."/>
            <person name="Barry K."/>
            <person name="Liu P."/>
            <person name="Grigoriev I."/>
            <person name="Longcore J.E."/>
            <person name="James T.Y."/>
        </authorList>
    </citation>
    <scope>NUCLEOTIDE SEQUENCE</scope>
    <source>
        <strain evidence="7">JEL0318</strain>
    </source>
</reference>